<keyword evidence="5" id="KW-1185">Reference proteome</keyword>
<evidence type="ECO:0000313" key="5">
    <source>
        <dbReference type="Proteomes" id="UP001229209"/>
    </source>
</evidence>
<reference evidence="4 5" key="1">
    <citation type="submission" date="2023-07" db="EMBL/GenBank/DDBJ databases">
        <title>Genomic Encyclopedia of Type Strains, Phase IV (KMG-IV): sequencing the most valuable type-strain genomes for metagenomic binning, comparative biology and taxonomic classification.</title>
        <authorList>
            <person name="Goeker M."/>
        </authorList>
    </citation>
    <scope>NUCLEOTIDE SEQUENCE [LARGE SCALE GENOMIC DNA]</scope>
    <source>
        <strain evidence="4 5">DSM 25924</strain>
    </source>
</reference>
<dbReference type="Pfam" id="PF06725">
    <property type="entry name" value="3D"/>
    <property type="match status" value="1"/>
</dbReference>
<comment type="caution">
    <text evidence="4">The sequence shown here is derived from an EMBL/GenBank/DDBJ whole genome shotgun (WGS) entry which is preliminary data.</text>
</comment>
<feature type="domain" description="3D" evidence="3">
    <location>
        <begin position="114"/>
        <end position="172"/>
    </location>
</feature>
<dbReference type="PROSITE" id="PS51257">
    <property type="entry name" value="PROKAR_LIPOPROTEIN"/>
    <property type="match status" value="1"/>
</dbReference>
<feature type="chain" id="PRO_5046352437" evidence="2">
    <location>
        <begin position="25"/>
        <end position="240"/>
    </location>
</feature>
<feature type="signal peptide" evidence="2">
    <location>
        <begin position="1"/>
        <end position="24"/>
    </location>
</feature>
<proteinExistence type="predicted"/>
<protein>
    <submittedName>
        <fullName evidence="4">3D (Asp-Asp-Asp) domain-containing protein</fullName>
    </submittedName>
</protein>
<evidence type="ECO:0000259" key="3">
    <source>
        <dbReference type="Pfam" id="PF06725"/>
    </source>
</evidence>
<organism evidence="4 5">
    <name type="scientific">Alicyclobacillus tolerans</name>
    <dbReference type="NCBI Taxonomy" id="90970"/>
    <lineage>
        <taxon>Bacteria</taxon>
        <taxon>Bacillati</taxon>
        <taxon>Bacillota</taxon>
        <taxon>Bacilli</taxon>
        <taxon>Bacillales</taxon>
        <taxon>Alicyclobacillaceae</taxon>
        <taxon>Alicyclobacillus</taxon>
    </lineage>
</organism>
<evidence type="ECO:0000256" key="1">
    <source>
        <dbReference type="ARBA" id="ARBA00022729"/>
    </source>
</evidence>
<dbReference type="SUPFAM" id="SSF50685">
    <property type="entry name" value="Barwin-like endoglucanases"/>
    <property type="match status" value="1"/>
</dbReference>
<dbReference type="CDD" id="cd14667">
    <property type="entry name" value="3D_containing_proteins"/>
    <property type="match status" value="1"/>
</dbReference>
<gene>
    <name evidence="4" type="ORF">J2S04_000417</name>
</gene>
<dbReference type="InterPro" id="IPR036908">
    <property type="entry name" value="RlpA-like_sf"/>
</dbReference>
<evidence type="ECO:0000313" key="4">
    <source>
        <dbReference type="EMBL" id="MDP9727490.1"/>
    </source>
</evidence>
<sequence>MIISHKMHSIIACIISLCSGLACPASLETHPLHEAGKLKQEKQATSLKATPDVHLQSTVPKHPALQKEKILLKEEGQGDFTLTAYALDAGCTGKAPGMPGFGVTSTGAKATVGRTIAVDPRYIPYGTLVYIEGLGWRIAEDTGGAIRGRHIDVLLPSHQAAIEFGVKHHQKVRWFHIATEPSKENVSSIRMLHIAPELFAKVSQISTLTLQSEKDIRIGNTRELSEQTSSQIDKREELFK</sequence>
<dbReference type="PANTHER" id="PTHR39160">
    <property type="entry name" value="CELL WALL-BINDING PROTEIN YOCH"/>
    <property type="match status" value="1"/>
</dbReference>
<dbReference type="Proteomes" id="UP001229209">
    <property type="component" value="Unassembled WGS sequence"/>
</dbReference>
<dbReference type="InterPro" id="IPR051933">
    <property type="entry name" value="Resuscitation_pf_RpfB"/>
</dbReference>
<dbReference type="EMBL" id="JAURUO010000002">
    <property type="protein sequence ID" value="MDP9727490.1"/>
    <property type="molecule type" value="Genomic_DNA"/>
</dbReference>
<dbReference type="Gene3D" id="2.40.40.10">
    <property type="entry name" value="RlpA-like domain"/>
    <property type="match status" value="1"/>
</dbReference>
<dbReference type="PANTHER" id="PTHR39160:SF4">
    <property type="entry name" value="RESUSCITATION-PROMOTING FACTOR RPFB"/>
    <property type="match status" value="1"/>
</dbReference>
<dbReference type="InterPro" id="IPR059180">
    <property type="entry name" value="3D_YorM"/>
</dbReference>
<accession>A0ABT9LTA5</accession>
<name>A0ABT9LTA5_9BACL</name>
<evidence type="ECO:0000256" key="2">
    <source>
        <dbReference type="SAM" id="SignalP"/>
    </source>
</evidence>
<keyword evidence="1 2" id="KW-0732">Signal</keyword>
<dbReference type="InterPro" id="IPR010611">
    <property type="entry name" value="3D_dom"/>
</dbReference>